<dbReference type="Proteomes" id="UP000292346">
    <property type="component" value="Unassembled WGS sequence"/>
</dbReference>
<accession>A0A4R0HKM5</accession>
<organism evidence="1 2">
    <name type="scientific">Kribbella soli</name>
    <dbReference type="NCBI Taxonomy" id="1124743"/>
    <lineage>
        <taxon>Bacteria</taxon>
        <taxon>Bacillati</taxon>
        <taxon>Actinomycetota</taxon>
        <taxon>Actinomycetes</taxon>
        <taxon>Propionibacteriales</taxon>
        <taxon>Kribbellaceae</taxon>
        <taxon>Kribbella</taxon>
    </lineage>
</organism>
<comment type="caution">
    <text evidence="1">The sequence shown here is derived from an EMBL/GenBank/DDBJ whole genome shotgun (WGS) entry which is preliminary data.</text>
</comment>
<dbReference type="EMBL" id="SJJZ01000001">
    <property type="protein sequence ID" value="TCC10404.1"/>
    <property type="molecule type" value="Genomic_DNA"/>
</dbReference>
<gene>
    <name evidence="1" type="ORF">E0H45_03500</name>
</gene>
<dbReference type="OrthoDB" id="9908574at2"/>
<evidence type="ECO:0000313" key="2">
    <source>
        <dbReference type="Proteomes" id="UP000292346"/>
    </source>
</evidence>
<sequence length="74" mass="8222">MTTRPAGTPTPRCLHCKVGLTEKQALTQEPYGRWVVFGCATATCPVCGGVCRHEERVFLPIHWQEGPPGQIFRI</sequence>
<keyword evidence="2" id="KW-1185">Reference proteome</keyword>
<dbReference type="RefSeq" id="WP_131334818.1">
    <property type="nucleotide sequence ID" value="NZ_SJJZ01000001.1"/>
</dbReference>
<evidence type="ECO:0000313" key="1">
    <source>
        <dbReference type="EMBL" id="TCC10404.1"/>
    </source>
</evidence>
<reference evidence="1 2" key="1">
    <citation type="submission" date="2019-02" db="EMBL/GenBank/DDBJ databases">
        <title>Kribbella capetownensis sp. nov. and Kribbella speibonae sp. nov., isolated from soil.</title>
        <authorList>
            <person name="Curtis S.M."/>
            <person name="Norton I."/>
            <person name="Everest G.J."/>
            <person name="Meyers P.R."/>
        </authorList>
    </citation>
    <scope>NUCLEOTIDE SEQUENCE [LARGE SCALE GENOMIC DNA]</scope>
    <source>
        <strain evidence="1 2">KCTC 29219</strain>
    </source>
</reference>
<proteinExistence type="predicted"/>
<protein>
    <submittedName>
        <fullName evidence="1">Uncharacterized protein</fullName>
    </submittedName>
</protein>
<name>A0A4R0HKM5_9ACTN</name>
<dbReference type="AlphaFoldDB" id="A0A4R0HKM5"/>